<evidence type="ECO:0000256" key="1">
    <source>
        <dbReference type="SAM" id="MobiDB-lite"/>
    </source>
</evidence>
<gene>
    <name evidence="2" type="ORF">FS320_35210</name>
</gene>
<sequence>MPTLIPPDESGNIESLFDSETSSTPASRWPRSQRVGEMVTRCVKIFRLHPNVHDAERTLIIRLSALVGDHDDPIIRALGALEARRVFTPETIVRLALQHMQQRLVSINGLIPTETIPDHPPNS</sequence>
<keyword evidence="3" id="KW-1185">Reference proteome</keyword>
<comment type="caution">
    <text evidence="2">The sequence shown here is derived from an EMBL/GenBank/DDBJ whole genome shotgun (WGS) entry which is preliminary data.</text>
</comment>
<organism evidence="2 3">
    <name type="scientific">Microvirga tunisiensis</name>
    <dbReference type="NCBI Taxonomy" id="2108360"/>
    <lineage>
        <taxon>Bacteria</taxon>
        <taxon>Pseudomonadati</taxon>
        <taxon>Pseudomonadota</taxon>
        <taxon>Alphaproteobacteria</taxon>
        <taxon>Hyphomicrobiales</taxon>
        <taxon>Methylobacteriaceae</taxon>
        <taxon>Microvirga</taxon>
    </lineage>
</organism>
<proteinExistence type="predicted"/>
<dbReference type="Proteomes" id="UP000403266">
    <property type="component" value="Unassembled WGS sequence"/>
</dbReference>
<dbReference type="EMBL" id="VOSK01000319">
    <property type="protein sequence ID" value="MPR30157.1"/>
    <property type="molecule type" value="Genomic_DNA"/>
</dbReference>
<feature type="region of interest" description="Disordered" evidence="1">
    <location>
        <begin position="1"/>
        <end position="33"/>
    </location>
</feature>
<protein>
    <submittedName>
        <fullName evidence="2">Uncharacterized protein</fullName>
    </submittedName>
</protein>
<dbReference type="RefSeq" id="WP_152717015.1">
    <property type="nucleotide sequence ID" value="NZ_VOSJ01000348.1"/>
</dbReference>
<name>A0A5N7MT39_9HYPH</name>
<evidence type="ECO:0000313" key="2">
    <source>
        <dbReference type="EMBL" id="MPR30157.1"/>
    </source>
</evidence>
<reference evidence="2 3" key="1">
    <citation type="journal article" date="2019" name="Syst. Appl. Microbiol.">
        <title>Microvirga tunisiensis sp. nov., a root nodule symbiotic bacterium isolated from Lupinus micranthus and L. luteus grown in Northern Tunisia.</title>
        <authorList>
            <person name="Msaddak A."/>
            <person name="Rejili M."/>
            <person name="Duran D."/>
            <person name="Mars M."/>
            <person name="Palacios J.M."/>
            <person name="Ruiz-Argueso T."/>
            <person name="Rey L."/>
            <person name="Imperial J."/>
        </authorList>
    </citation>
    <scope>NUCLEOTIDE SEQUENCE [LARGE SCALE GENOMIC DNA]</scope>
    <source>
        <strain evidence="2 3">Lmie10</strain>
    </source>
</reference>
<dbReference type="AlphaFoldDB" id="A0A5N7MT39"/>
<evidence type="ECO:0000313" key="3">
    <source>
        <dbReference type="Proteomes" id="UP000403266"/>
    </source>
</evidence>
<accession>A0A5N7MT39</accession>